<dbReference type="AlphaFoldDB" id="A0A2W0C4X3"/>
<dbReference type="GO" id="GO:0016874">
    <property type="term" value="F:ligase activity"/>
    <property type="evidence" value="ECO:0007669"/>
    <property type="project" value="UniProtKB-KW"/>
</dbReference>
<dbReference type="SUPFAM" id="SSF55144">
    <property type="entry name" value="LigT-like"/>
    <property type="match status" value="1"/>
</dbReference>
<dbReference type="OrthoDB" id="70764at2"/>
<proteinExistence type="predicted"/>
<dbReference type="Gene3D" id="3.90.1140.10">
    <property type="entry name" value="Cyclic phosphodiesterase"/>
    <property type="match status" value="1"/>
</dbReference>
<dbReference type="Proteomes" id="UP000247459">
    <property type="component" value="Unassembled WGS sequence"/>
</dbReference>
<protein>
    <submittedName>
        <fullName evidence="1">2'-5' RNA ligase</fullName>
    </submittedName>
</protein>
<dbReference type="InterPro" id="IPR009097">
    <property type="entry name" value="Cyclic_Pdiesterase"/>
</dbReference>
<comment type="caution">
    <text evidence="1">The sequence shown here is derived from an EMBL/GenBank/DDBJ whole genome shotgun (WGS) entry which is preliminary data.</text>
</comment>
<keyword evidence="1" id="KW-0436">Ligase</keyword>
<accession>A0A2W0C4X3</accession>
<evidence type="ECO:0000313" key="2">
    <source>
        <dbReference type="Proteomes" id="UP000247459"/>
    </source>
</evidence>
<dbReference type="EMBL" id="PRLG01000039">
    <property type="protein sequence ID" value="PYY25132.1"/>
    <property type="molecule type" value="Genomic_DNA"/>
</dbReference>
<reference evidence="1 2" key="1">
    <citation type="submission" date="2018-01" db="EMBL/GenBank/DDBJ databases">
        <title>Genome sequence of the PGP bacterium Paenibacillus illinoisensis E3.</title>
        <authorList>
            <person name="Rolli E."/>
            <person name="Marasco R."/>
            <person name="Bessem C."/>
            <person name="Michoud G."/>
            <person name="Gaiarsa S."/>
            <person name="Borin S."/>
            <person name="Daffonchio D."/>
        </authorList>
    </citation>
    <scope>NUCLEOTIDE SEQUENCE [LARGE SCALE GENOMIC DNA]</scope>
    <source>
        <strain evidence="1 2">E3</strain>
    </source>
</reference>
<gene>
    <name evidence="1" type="ORF">PIL02S_06726</name>
</gene>
<organism evidence="1 2">
    <name type="scientific">Paenibacillus illinoisensis</name>
    <dbReference type="NCBI Taxonomy" id="59845"/>
    <lineage>
        <taxon>Bacteria</taxon>
        <taxon>Bacillati</taxon>
        <taxon>Bacillota</taxon>
        <taxon>Bacilli</taxon>
        <taxon>Bacillales</taxon>
        <taxon>Paenibacillaceae</taxon>
        <taxon>Paenibacillus</taxon>
    </lineage>
</organism>
<dbReference type="Pfam" id="PF13563">
    <property type="entry name" value="2_5_RNA_ligase2"/>
    <property type="match status" value="1"/>
</dbReference>
<dbReference type="RefSeq" id="WP_095357646.1">
    <property type="nucleotide sequence ID" value="NZ_PRLG01000039.1"/>
</dbReference>
<evidence type="ECO:0000313" key="1">
    <source>
        <dbReference type="EMBL" id="PYY25132.1"/>
    </source>
</evidence>
<name>A0A2W0C4X3_9BACL</name>
<sequence length="179" mass="20594">MNYFIGITPPDDYKEKIEVFRDRWSSNDLNDVVEPHITVKAQGGLYGDLQWLEKVIQTCSSIQTFPLTLSVPGSFGSEVAFLSVETGKVIELHRRLVNVISPSQELIDHYFEMDKYHPHLTLGQTYWGLNETEILEMEQLAMNELAPYPTFNVHFVRVYKEVDPNRYVPFVDIPLGAKS</sequence>